<name>E1QYF9_OLSUV</name>
<dbReference type="KEGG" id="ols:Olsu_0299"/>
<evidence type="ECO:0000313" key="7">
    <source>
        <dbReference type="Proteomes" id="UP000000333"/>
    </source>
</evidence>
<dbReference type="SUPFAM" id="SSF46785">
    <property type="entry name" value="Winged helix' DNA-binding domain"/>
    <property type="match status" value="1"/>
</dbReference>
<dbReference type="HOGENOM" id="CLU_075053_4_0_11"/>
<dbReference type="InterPro" id="IPR050397">
    <property type="entry name" value="Env_Response_Regulators"/>
</dbReference>
<gene>
    <name evidence="6" type="ordered locus">Olsu_0299</name>
</gene>
<dbReference type="InterPro" id="IPR036388">
    <property type="entry name" value="WH-like_DNA-bd_sf"/>
</dbReference>
<dbReference type="SMART" id="SM00100">
    <property type="entry name" value="cNMP"/>
    <property type="match status" value="1"/>
</dbReference>
<evidence type="ECO:0000256" key="3">
    <source>
        <dbReference type="ARBA" id="ARBA00023163"/>
    </source>
</evidence>
<evidence type="ECO:0000259" key="5">
    <source>
        <dbReference type="PROSITE" id="PS51063"/>
    </source>
</evidence>
<keyword evidence="7" id="KW-1185">Reference proteome</keyword>
<dbReference type="PROSITE" id="PS51063">
    <property type="entry name" value="HTH_CRP_2"/>
    <property type="match status" value="1"/>
</dbReference>
<dbReference type="InterPro" id="IPR012318">
    <property type="entry name" value="HTH_CRP"/>
</dbReference>
<dbReference type="Pfam" id="PF00027">
    <property type="entry name" value="cNMP_binding"/>
    <property type="match status" value="1"/>
</dbReference>
<dbReference type="SUPFAM" id="SSF51206">
    <property type="entry name" value="cAMP-binding domain-like"/>
    <property type="match status" value="1"/>
</dbReference>
<dbReference type="Proteomes" id="UP000000333">
    <property type="component" value="Chromosome"/>
</dbReference>
<dbReference type="CDD" id="cd00038">
    <property type="entry name" value="CAP_ED"/>
    <property type="match status" value="1"/>
</dbReference>
<reference evidence="6 7" key="1">
    <citation type="journal article" date="2010" name="Stand. Genomic Sci.">
        <title>Complete genome sequence of Olsenella uli type strain (VPI D76D-27C).</title>
        <authorList>
            <person name="Goker M."/>
            <person name="Held B."/>
            <person name="Lucas S."/>
            <person name="Nolan M."/>
            <person name="Yasawong M."/>
            <person name="Glavina Del Rio T."/>
            <person name="Tice H."/>
            <person name="Cheng J.F."/>
            <person name="Bruce D."/>
            <person name="Detter J.C."/>
            <person name="Tapia R."/>
            <person name="Han C."/>
            <person name="Goodwin L."/>
            <person name="Pitluck S."/>
            <person name="Liolios K."/>
            <person name="Ivanova N."/>
            <person name="Mavromatis K."/>
            <person name="Mikhailova N."/>
            <person name="Pati A."/>
            <person name="Chen A."/>
            <person name="Palaniappan K."/>
            <person name="Land M."/>
            <person name="Hauser L."/>
            <person name="Chang Y.J."/>
            <person name="Jeffries C.D."/>
            <person name="Rohde M."/>
            <person name="Sikorski J."/>
            <person name="Pukall R."/>
            <person name="Woyke T."/>
            <person name="Bristow J."/>
            <person name="Eisen J.A."/>
            <person name="Markowitz V."/>
            <person name="Hugenholtz P."/>
            <person name="Kyrpides N.C."/>
            <person name="Klenk H.P."/>
            <person name="Lapidus A."/>
        </authorList>
    </citation>
    <scope>NUCLEOTIDE SEQUENCE [LARGE SCALE GENOMIC DNA]</scope>
    <source>
        <strain evidence="7">ATCC 49627 / DSM 7084 / CIP 109912 / JCM 12494 / NCIMB 702895 / VPI D76D-27C</strain>
    </source>
</reference>
<dbReference type="EMBL" id="CP002106">
    <property type="protein sequence ID" value="ADK67423.1"/>
    <property type="molecule type" value="Genomic_DNA"/>
</dbReference>
<feature type="domain" description="Cyclic nucleotide-binding" evidence="4">
    <location>
        <begin position="31"/>
        <end position="140"/>
    </location>
</feature>
<dbReference type="Gene3D" id="2.60.120.10">
    <property type="entry name" value="Jelly Rolls"/>
    <property type="match status" value="1"/>
</dbReference>
<proteinExistence type="predicted"/>
<evidence type="ECO:0000313" key="6">
    <source>
        <dbReference type="EMBL" id="ADK67423.1"/>
    </source>
</evidence>
<accession>E1QYF9</accession>
<dbReference type="InterPro" id="IPR014710">
    <property type="entry name" value="RmlC-like_jellyroll"/>
</dbReference>
<feature type="domain" description="HTH crp-type" evidence="5">
    <location>
        <begin position="165"/>
        <end position="232"/>
    </location>
</feature>
<dbReference type="PANTHER" id="PTHR24567">
    <property type="entry name" value="CRP FAMILY TRANSCRIPTIONAL REGULATORY PROTEIN"/>
    <property type="match status" value="1"/>
</dbReference>
<protein>
    <submittedName>
        <fullName evidence="6">Transcriptional regulator, Crp/Fnr family</fullName>
    </submittedName>
</protein>
<dbReference type="PROSITE" id="PS50042">
    <property type="entry name" value="CNMP_BINDING_3"/>
    <property type="match status" value="1"/>
</dbReference>
<dbReference type="InterPro" id="IPR018490">
    <property type="entry name" value="cNMP-bd_dom_sf"/>
</dbReference>
<dbReference type="STRING" id="633147.Olsu_0299"/>
<keyword evidence="1" id="KW-0805">Transcription regulation</keyword>
<dbReference type="GO" id="GO:0003700">
    <property type="term" value="F:DNA-binding transcription factor activity"/>
    <property type="evidence" value="ECO:0007669"/>
    <property type="project" value="TreeGrafter"/>
</dbReference>
<dbReference type="InterPro" id="IPR000595">
    <property type="entry name" value="cNMP-bd_dom"/>
</dbReference>
<evidence type="ECO:0000256" key="2">
    <source>
        <dbReference type="ARBA" id="ARBA00023125"/>
    </source>
</evidence>
<dbReference type="PANTHER" id="PTHR24567:SF26">
    <property type="entry name" value="REGULATORY PROTEIN YEIL"/>
    <property type="match status" value="1"/>
</dbReference>
<dbReference type="SMART" id="SM00419">
    <property type="entry name" value="HTH_CRP"/>
    <property type="match status" value="1"/>
</dbReference>
<dbReference type="Pfam" id="PF13545">
    <property type="entry name" value="HTH_Crp_2"/>
    <property type="match status" value="1"/>
</dbReference>
<keyword evidence="2" id="KW-0238">DNA-binding</keyword>
<dbReference type="eggNOG" id="COG0664">
    <property type="taxonomic scope" value="Bacteria"/>
</dbReference>
<dbReference type="GO" id="GO:0003677">
    <property type="term" value="F:DNA binding"/>
    <property type="evidence" value="ECO:0007669"/>
    <property type="project" value="UniProtKB-KW"/>
</dbReference>
<dbReference type="InterPro" id="IPR036390">
    <property type="entry name" value="WH_DNA-bd_sf"/>
</dbReference>
<dbReference type="AlphaFoldDB" id="E1QYF9"/>
<sequence length="242" mass="26939">MPMTSRGTAQSKGTPCARHDKGAACMDNIRMFAGLPAEAKRELLASARHSSHPRGSILVHEGDPIESILIVRSGRIKTFRTDSDGEEYVLDVLHDGQAIWHGMFIEDNVYHYSVGCLSKVDLCSIHRTDFEALLASHPDVAMGIIRMIGTELVDAEEKVMILGIRDPRRRLAEYLLHRDARCIGSEINLKLEDIASSVGLRPETVSRNISAFEHEGVVRRLGRGRLQVVDRVALKEISEHPE</sequence>
<evidence type="ECO:0000259" key="4">
    <source>
        <dbReference type="PROSITE" id="PS50042"/>
    </source>
</evidence>
<dbReference type="Gene3D" id="1.10.10.10">
    <property type="entry name" value="Winged helix-like DNA-binding domain superfamily/Winged helix DNA-binding domain"/>
    <property type="match status" value="1"/>
</dbReference>
<evidence type="ECO:0000256" key="1">
    <source>
        <dbReference type="ARBA" id="ARBA00023015"/>
    </source>
</evidence>
<keyword evidence="3" id="KW-0804">Transcription</keyword>
<organism evidence="6 7">
    <name type="scientific">Olsenella uli (strain ATCC 49627 / DSM 7084 / CCUG 31166 / CIP 109912 / JCM 12494 / LMG 11480 / NCIMB 702895 / VPI D76D-27C)</name>
    <name type="common">Lactobacillus uli</name>
    <dbReference type="NCBI Taxonomy" id="633147"/>
    <lineage>
        <taxon>Bacteria</taxon>
        <taxon>Bacillati</taxon>
        <taxon>Actinomycetota</taxon>
        <taxon>Coriobacteriia</taxon>
        <taxon>Coriobacteriales</taxon>
        <taxon>Atopobiaceae</taxon>
        <taxon>Olsenella</taxon>
    </lineage>
</organism>
<dbReference type="GO" id="GO:0005829">
    <property type="term" value="C:cytosol"/>
    <property type="evidence" value="ECO:0007669"/>
    <property type="project" value="TreeGrafter"/>
</dbReference>